<accession>A0A3E0ELK7</accession>
<sequence length="201" mass="22855">MANKLKRARQKTYSQVGMVKIVKKVCELYDTGLYTLESCCENAEVPIRTWTNWWSTYRKSPYNDKIKVHCLAEVATLWESSQAIVQDLAKGELKEVGESMMLKLIKGWEYKEIKTHVKIKKGADGQEILIPVRHTIATKQILPNAGMIQFALKIVNPEKYGGRSANVSVEVDSSNNLRLRSLAEIQAEIDELNSDLNENKQ</sequence>
<organism evidence="1 2">
    <name type="scientific">Flavobacterium aquicola</name>
    <dbReference type="NCBI Taxonomy" id="1682742"/>
    <lineage>
        <taxon>Bacteria</taxon>
        <taxon>Pseudomonadati</taxon>
        <taxon>Bacteroidota</taxon>
        <taxon>Flavobacteriia</taxon>
        <taxon>Flavobacteriales</taxon>
        <taxon>Flavobacteriaceae</taxon>
        <taxon>Flavobacterium</taxon>
    </lineage>
</organism>
<evidence type="ECO:0000313" key="2">
    <source>
        <dbReference type="Proteomes" id="UP000257136"/>
    </source>
</evidence>
<dbReference type="OrthoDB" id="1495349at2"/>
<comment type="caution">
    <text evidence="1">The sequence shown here is derived from an EMBL/GenBank/DDBJ whole genome shotgun (WGS) entry which is preliminary data.</text>
</comment>
<dbReference type="Proteomes" id="UP000257136">
    <property type="component" value="Unassembled WGS sequence"/>
</dbReference>
<evidence type="ECO:0000313" key="1">
    <source>
        <dbReference type="EMBL" id="REG99142.1"/>
    </source>
</evidence>
<keyword evidence="2" id="KW-1185">Reference proteome</keyword>
<dbReference type="AlphaFoldDB" id="A0A3E0ELK7"/>
<dbReference type="EMBL" id="QUNI01000005">
    <property type="protein sequence ID" value="REG99142.1"/>
    <property type="molecule type" value="Genomic_DNA"/>
</dbReference>
<proteinExistence type="predicted"/>
<reference evidence="1 2" key="1">
    <citation type="submission" date="2018-08" db="EMBL/GenBank/DDBJ databases">
        <title>Genomic Encyclopedia of Archaeal and Bacterial Type Strains, Phase II (KMG-II): from individual species to whole genera.</title>
        <authorList>
            <person name="Goeker M."/>
        </authorList>
    </citation>
    <scope>NUCLEOTIDE SEQUENCE [LARGE SCALE GENOMIC DNA]</scope>
    <source>
        <strain evidence="1 2">DSM 100880</strain>
    </source>
</reference>
<dbReference type="RefSeq" id="WP_115813254.1">
    <property type="nucleotide sequence ID" value="NZ_QUNI01000005.1"/>
</dbReference>
<gene>
    <name evidence="1" type="ORF">C8P67_105314</name>
</gene>
<protein>
    <submittedName>
        <fullName evidence="1">Uncharacterized protein</fullName>
    </submittedName>
</protein>
<name>A0A3E0ELK7_9FLAO</name>